<dbReference type="PROSITE" id="PS50404">
    <property type="entry name" value="GST_NTER"/>
    <property type="match status" value="2"/>
</dbReference>
<name>W5YQP8_9GAMM</name>
<dbReference type="Proteomes" id="UP000061489">
    <property type="component" value="Chromosome"/>
</dbReference>
<dbReference type="SFLD" id="SFLDG01202">
    <property type="entry name" value="SUF2.2"/>
    <property type="match status" value="1"/>
</dbReference>
<evidence type="ECO:0000313" key="2">
    <source>
        <dbReference type="EMBL" id="AHI28808.1"/>
    </source>
</evidence>
<evidence type="ECO:0000313" key="3">
    <source>
        <dbReference type="Proteomes" id="UP000061489"/>
    </source>
</evidence>
<keyword evidence="2" id="KW-0808">Transferase</keyword>
<dbReference type="STRING" id="1420916.AU14_09820"/>
<dbReference type="PROSITE" id="PS51354">
    <property type="entry name" value="GLUTAREDOXIN_2"/>
    <property type="match status" value="1"/>
</dbReference>
<feature type="domain" description="GST N-terminal" evidence="1">
    <location>
        <begin position="34"/>
        <end position="116"/>
    </location>
</feature>
<dbReference type="SFLD" id="SFLDS00019">
    <property type="entry name" value="Glutathione_Transferase_(cytos"/>
    <property type="match status" value="1"/>
</dbReference>
<reference evidence="2 3" key="1">
    <citation type="journal article" date="2014" name="Genome Announc.">
        <title>Draft Genome Sequences of Marinobacter similis A3d10T and Marinobacter salarius R9SW1T.</title>
        <authorList>
            <person name="Ivanova E.P."/>
            <person name="Ng H.J."/>
            <person name="Webb H.K."/>
            <person name="Feng G."/>
            <person name="Oshima K."/>
            <person name="Hattori M."/>
            <person name="Ohkuma M."/>
            <person name="Sergeev A.F."/>
            <person name="Mikhailov V.V."/>
            <person name="Crawford R.J."/>
            <person name="Sawabe T."/>
        </authorList>
    </citation>
    <scope>NUCLEOTIDE SEQUENCE [LARGE SCALE GENOMIC DNA]</scope>
    <source>
        <strain evidence="2 3">A3d10</strain>
    </source>
</reference>
<dbReference type="SUPFAM" id="SSF52833">
    <property type="entry name" value="Thioredoxin-like"/>
    <property type="match status" value="2"/>
</dbReference>
<proteinExistence type="predicted"/>
<keyword evidence="3" id="KW-1185">Reference proteome</keyword>
<dbReference type="GO" id="GO:0016740">
    <property type="term" value="F:transferase activity"/>
    <property type="evidence" value="ECO:0007669"/>
    <property type="project" value="UniProtKB-KW"/>
</dbReference>
<dbReference type="InterPro" id="IPR004045">
    <property type="entry name" value="Glutathione_S-Trfase_N"/>
</dbReference>
<dbReference type="KEGG" id="msx:AU14_09820"/>
<sequence length="253" mass="28585">MLAHNVNVLGSVTTSSLSAWRGCMVVEKCVQPELPIILYDMEACPFCRRVREALTALHLDVEIRPCPRGGQRFRTEAAEIGGKQQFPLLVDKNTDTVMYESSDIVAYLFREYAGRSVPKFYRGKPWQPAVGSVASAVSALRGLRARASSQPVQPLHLWSFEGSPFSRLVRERLCELEIPYTLHNLGKEHWTEVGPATQRLKPGPYTPIPGGKRDVFFQQHRRVQVPYLEDPNTDEGLFESARILKYLETHYGA</sequence>
<dbReference type="EMBL" id="CP007151">
    <property type="protein sequence ID" value="AHI28808.1"/>
    <property type="molecule type" value="Genomic_DNA"/>
</dbReference>
<dbReference type="PANTHER" id="PTHR45288:SF2">
    <property type="entry name" value="THIOREDOXIN FAMILY PROTEIN"/>
    <property type="match status" value="1"/>
</dbReference>
<evidence type="ECO:0000259" key="1">
    <source>
        <dbReference type="PROSITE" id="PS50404"/>
    </source>
</evidence>
<dbReference type="InterPro" id="IPR011767">
    <property type="entry name" value="GLR_AS"/>
</dbReference>
<dbReference type="Pfam" id="PF13417">
    <property type="entry name" value="GST_N_3"/>
    <property type="match status" value="2"/>
</dbReference>
<protein>
    <submittedName>
        <fullName evidence="2">Glutathione S-transferase</fullName>
    </submittedName>
</protein>
<dbReference type="HOGENOM" id="CLU_040972_0_0_6"/>
<feature type="domain" description="GST N-terminal" evidence="1">
    <location>
        <begin position="153"/>
        <end position="253"/>
    </location>
</feature>
<dbReference type="AlphaFoldDB" id="W5YQP8"/>
<dbReference type="InterPro" id="IPR036249">
    <property type="entry name" value="Thioredoxin-like_sf"/>
</dbReference>
<dbReference type="InterPro" id="IPR040079">
    <property type="entry name" value="Glutathione_S-Trfase"/>
</dbReference>
<dbReference type="SFLD" id="SFLDG01181">
    <property type="entry name" value="SUF2"/>
    <property type="match status" value="1"/>
</dbReference>
<dbReference type="PROSITE" id="PS00195">
    <property type="entry name" value="GLUTAREDOXIN_1"/>
    <property type="match status" value="1"/>
</dbReference>
<gene>
    <name evidence="2" type="ORF">AU14_09820</name>
</gene>
<dbReference type="PANTHER" id="PTHR45288">
    <property type="entry name" value="THIOREDOXIN FAMILY PROTEIN"/>
    <property type="match status" value="1"/>
</dbReference>
<dbReference type="Gene3D" id="3.40.30.10">
    <property type="entry name" value="Glutaredoxin"/>
    <property type="match status" value="2"/>
</dbReference>
<organism evidence="2 3">
    <name type="scientific">Marinobacter similis</name>
    <dbReference type="NCBI Taxonomy" id="1420916"/>
    <lineage>
        <taxon>Bacteria</taxon>
        <taxon>Pseudomonadati</taxon>
        <taxon>Pseudomonadota</taxon>
        <taxon>Gammaproteobacteria</taxon>
        <taxon>Pseudomonadales</taxon>
        <taxon>Marinobacteraceae</taxon>
        <taxon>Marinobacter</taxon>
    </lineage>
</organism>
<accession>W5YQP8</accession>